<evidence type="ECO:0000259" key="4">
    <source>
        <dbReference type="PROSITE" id="PS51387"/>
    </source>
</evidence>
<evidence type="ECO:0000256" key="3">
    <source>
        <dbReference type="SAM" id="SignalP"/>
    </source>
</evidence>
<dbReference type="EMBL" id="MCGO01000054">
    <property type="protein sequence ID" value="ORY36743.1"/>
    <property type="molecule type" value="Genomic_DNA"/>
</dbReference>
<dbReference type="OrthoDB" id="9983560at2759"/>
<dbReference type="Gene3D" id="3.30.465.10">
    <property type="match status" value="2"/>
</dbReference>
<dbReference type="AlphaFoldDB" id="A0A1Y2BPR7"/>
<dbReference type="PANTHER" id="PTHR13878:SF91">
    <property type="entry name" value="FAD BINDING DOMAIN PROTEIN (AFU_ORTHOLOGUE AFUA_6G12070)-RELATED"/>
    <property type="match status" value="1"/>
</dbReference>
<organism evidence="5 6">
    <name type="scientific">Rhizoclosmatium globosum</name>
    <dbReference type="NCBI Taxonomy" id="329046"/>
    <lineage>
        <taxon>Eukaryota</taxon>
        <taxon>Fungi</taxon>
        <taxon>Fungi incertae sedis</taxon>
        <taxon>Chytridiomycota</taxon>
        <taxon>Chytridiomycota incertae sedis</taxon>
        <taxon>Chytridiomycetes</taxon>
        <taxon>Chytridiales</taxon>
        <taxon>Chytriomycetaceae</taxon>
        <taxon>Rhizoclosmatium</taxon>
    </lineage>
</organism>
<dbReference type="Pfam" id="PF08031">
    <property type="entry name" value="BBE"/>
    <property type="match status" value="1"/>
</dbReference>
<evidence type="ECO:0000313" key="5">
    <source>
        <dbReference type="EMBL" id="ORY36743.1"/>
    </source>
</evidence>
<evidence type="ECO:0000256" key="1">
    <source>
        <dbReference type="ARBA" id="ARBA00005466"/>
    </source>
</evidence>
<dbReference type="SUPFAM" id="SSF56176">
    <property type="entry name" value="FAD-binding/transporter-associated domain-like"/>
    <property type="match status" value="1"/>
</dbReference>
<keyword evidence="2" id="KW-0560">Oxidoreductase</keyword>
<dbReference type="GO" id="GO:0071949">
    <property type="term" value="F:FAD binding"/>
    <property type="evidence" value="ECO:0007669"/>
    <property type="project" value="InterPro"/>
</dbReference>
<evidence type="ECO:0000256" key="2">
    <source>
        <dbReference type="ARBA" id="ARBA00023002"/>
    </source>
</evidence>
<name>A0A1Y2BPR7_9FUNG</name>
<protein>
    <submittedName>
        <fullName evidence="5">FAD-binding domain-containing protein</fullName>
    </submittedName>
</protein>
<keyword evidence="6" id="KW-1185">Reference proteome</keyword>
<dbReference type="Proteomes" id="UP000193642">
    <property type="component" value="Unassembled WGS sequence"/>
</dbReference>
<keyword evidence="3" id="KW-0732">Signal</keyword>
<dbReference type="InterPro" id="IPR006094">
    <property type="entry name" value="Oxid_FAD_bind_N"/>
</dbReference>
<dbReference type="InterPro" id="IPR050432">
    <property type="entry name" value="FAD-linked_Oxidoreductases_BP"/>
</dbReference>
<dbReference type="InterPro" id="IPR016169">
    <property type="entry name" value="FAD-bd_PCMH_sub2"/>
</dbReference>
<dbReference type="STRING" id="329046.A0A1Y2BPR7"/>
<dbReference type="InterPro" id="IPR036318">
    <property type="entry name" value="FAD-bd_PCMH-like_sf"/>
</dbReference>
<dbReference type="InterPro" id="IPR012951">
    <property type="entry name" value="BBE"/>
</dbReference>
<comment type="similarity">
    <text evidence="1">Belongs to the oxygen-dependent FAD-linked oxidoreductase family.</text>
</comment>
<gene>
    <name evidence="5" type="ORF">BCR33DRAFT_701532</name>
</gene>
<dbReference type="InterPro" id="IPR016166">
    <property type="entry name" value="FAD-bd_PCMH"/>
</dbReference>
<feature type="chain" id="PRO_5013208880" evidence="3">
    <location>
        <begin position="25"/>
        <end position="579"/>
    </location>
</feature>
<proteinExistence type="inferred from homology"/>
<sequence>MLLPVHYLTSYLTAVVLLGSVVTAKSYCQPTQPCWPSVKQWKALNASTNHRLIQVTPLARPCYLNITSDECGLVQSIYYDAAGRTDSPGASFWTNYETCGNKDCVMDLLVPGLVVGPGSCELGRLSPYALVASSPKDISAAILFAKRYNIKVVIKNTGHDLQGRSSAPGSLLIWTHEMKHKKYYPRFDACGAYNQPAIAIGAGVQGLEAYTFADSVGVTIPGGHCPTVGLAGGWFSGGGYGFMTPLYGLGVDNVLQVTLVTADGVTRVLNSCSPDRELFWAIRGGGGGTWGVVTEVVFKVYPQQALISFDFEYTVSADATSANATSLLKDFITTLAAMQPRMMALNGSASAVLSNYQVAGGYVIPGKNLSAIPKAFSPLTSFFARWNGLLTGNHTITPLEKFIDILPIASKWDSELSGVSARMSSRLIPKSLFNSTNSISKLADAILEGYALNIPPGSPQSQVPLLASLPIFIVMEGPYNHQDNSETAIHSAWRDMYWFVYYQNGWTKNLAELAPIVSSAVSVAADPLRALTPGFGTYFNEADVDEKDWKSAFFGENYDRLLKVKKKYDLYFILMILMG</sequence>
<dbReference type="Pfam" id="PF01565">
    <property type="entry name" value="FAD_binding_4"/>
    <property type="match status" value="1"/>
</dbReference>
<accession>A0A1Y2BPR7</accession>
<dbReference type="PANTHER" id="PTHR13878">
    <property type="entry name" value="GULONOLACTONE OXIDASE"/>
    <property type="match status" value="1"/>
</dbReference>
<dbReference type="PROSITE" id="PS51387">
    <property type="entry name" value="FAD_PCMH"/>
    <property type="match status" value="1"/>
</dbReference>
<dbReference type="GO" id="GO:0016491">
    <property type="term" value="F:oxidoreductase activity"/>
    <property type="evidence" value="ECO:0007669"/>
    <property type="project" value="UniProtKB-KW"/>
</dbReference>
<comment type="caution">
    <text evidence="5">The sequence shown here is derived from an EMBL/GenBank/DDBJ whole genome shotgun (WGS) entry which is preliminary data.</text>
</comment>
<feature type="domain" description="FAD-binding PCMH-type" evidence="4">
    <location>
        <begin position="122"/>
        <end position="303"/>
    </location>
</feature>
<feature type="signal peptide" evidence="3">
    <location>
        <begin position="1"/>
        <end position="24"/>
    </location>
</feature>
<reference evidence="5 6" key="1">
    <citation type="submission" date="2016-07" db="EMBL/GenBank/DDBJ databases">
        <title>Pervasive Adenine N6-methylation of Active Genes in Fungi.</title>
        <authorList>
            <consortium name="DOE Joint Genome Institute"/>
            <person name="Mondo S.J."/>
            <person name="Dannebaum R.O."/>
            <person name="Kuo R.C."/>
            <person name="Labutti K."/>
            <person name="Haridas S."/>
            <person name="Kuo A."/>
            <person name="Salamov A."/>
            <person name="Ahrendt S.R."/>
            <person name="Lipzen A."/>
            <person name="Sullivan W."/>
            <person name="Andreopoulos W.B."/>
            <person name="Clum A."/>
            <person name="Lindquist E."/>
            <person name="Daum C."/>
            <person name="Ramamoorthy G.K."/>
            <person name="Gryganskyi A."/>
            <person name="Culley D."/>
            <person name="Magnuson J.K."/>
            <person name="James T.Y."/>
            <person name="O'Malley M.A."/>
            <person name="Stajich J.E."/>
            <person name="Spatafora J.W."/>
            <person name="Visel A."/>
            <person name="Grigoriev I.V."/>
        </authorList>
    </citation>
    <scope>NUCLEOTIDE SEQUENCE [LARGE SCALE GENOMIC DNA]</scope>
    <source>
        <strain evidence="5 6">JEL800</strain>
    </source>
</reference>
<evidence type="ECO:0000313" key="6">
    <source>
        <dbReference type="Proteomes" id="UP000193642"/>
    </source>
</evidence>